<keyword evidence="1 5" id="KW-0436">Ligase</keyword>
<evidence type="ECO:0000313" key="5">
    <source>
        <dbReference type="EMBL" id="CAA9456546.1"/>
    </source>
</evidence>
<sequence>MNVLSIETVERLGSPLAARVDFHEEIGSTQERARALAHEGARHGTLVISRVQKGGRGRLGRSWGSPAGGLWFSLVLRPELPARLAPRITQTAAVGVARALWGFGVEARIKWPNDLLVSGRKICGILAESSTQNVPVAAKRVGPDEGSRRLDFIILGVGLNANLDPEDLVVPDREIATLRSELRRDVDLTQLLGVLLSELDAALARIEDFGAVLDDWRALNCTLGRPVRVRRFGEILVGRAADLTPEGALLLETPEGTVELFEGEVEHLRQEGV</sequence>
<dbReference type="AlphaFoldDB" id="A0A6J4R5U3"/>
<name>A0A6J4R5U3_9ACTN</name>
<dbReference type="PANTHER" id="PTHR12835:SF5">
    <property type="entry name" value="BIOTIN--PROTEIN LIGASE"/>
    <property type="match status" value="1"/>
</dbReference>
<evidence type="ECO:0000259" key="4">
    <source>
        <dbReference type="PROSITE" id="PS51733"/>
    </source>
</evidence>
<dbReference type="PANTHER" id="PTHR12835">
    <property type="entry name" value="BIOTIN PROTEIN LIGASE"/>
    <property type="match status" value="1"/>
</dbReference>
<dbReference type="Pfam" id="PF03099">
    <property type="entry name" value="BPL_LplA_LipB"/>
    <property type="match status" value="1"/>
</dbReference>
<dbReference type="InterPro" id="IPR004408">
    <property type="entry name" value="Biotin_CoA_COase_ligase"/>
</dbReference>
<dbReference type="SUPFAM" id="SSF55681">
    <property type="entry name" value="Class II aaRS and biotin synthetases"/>
    <property type="match status" value="1"/>
</dbReference>
<proteinExistence type="predicted"/>
<dbReference type="InterPro" id="IPR045864">
    <property type="entry name" value="aa-tRNA-synth_II/BPL/LPL"/>
</dbReference>
<dbReference type="Pfam" id="PF02237">
    <property type="entry name" value="BPL_C"/>
    <property type="match status" value="1"/>
</dbReference>
<protein>
    <recommendedName>
        <fullName evidence="3">biotin--[biotin carboxyl-carrier protein] ligase</fullName>
        <ecNumber evidence="3">6.3.4.15</ecNumber>
    </recommendedName>
</protein>
<dbReference type="InterPro" id="IPR003142">
    <property type="entry name" value="BPL_C"/>
</dbReference>
<evidence type="ECO:0000256" key="3">
    <source>
        <dbReference type="ARBA" id="ARBA00024227"/>
    </source>
</evidence>
<organism evidence="5">
    <name type="scientific">uncultured Rubrobacteraceae bacterium</name>
    <dbReference type="NCBI Taxonomy" id="349277"/>
    <lineage>
        <taxon>Bacteria</taxon>
        <taxon>Bacillati</taxon>
        <taxon>Actinomycetota</taxon>
        <taxon>Rubrobacteria</taxon>
        <taxon>Rubrobacterales</taxon>
        <taxon>Rubrobacteraceae</taxon>
        <taxon>environmental samples</taxon>
    </lineage>
</organism>
<evidence type="ECO:0000256" key="1">
    <source>
        <dbReference type="ARBA" id="ARBA00022598"/>
    </source>
</evidence>
<gene>
    <name evidence="5" type="ORF">AVDCRST_MAG14-1706</name>
</gene>
<accession>A0A6J4R5U3</accession>
<feature type="domain" description="BPL/LPL catalytic" evidence="4">
    <location>
        <begin position="3"/>
        <end position="207"/>
    </location>
</feature>
<dbReference type="InterPro" id="IPR004143">
    <property type="entry name" value="BPL_LPL_catalytic"/>
</dbReference>
<dbReference type="GO" id="GO:0004077">
    <property type="term" value="F:biotin--[biotin carboxyl-carrier protein] ligase activity"/>
    <property type="evidence" value="ECO:0007669"/>
    <property type="project" value="UniProtKB-EC"/>
</dbReference>
<evidence type="ECO:0000256" key="2">
    <source>
        <dbReference type="ARBA" id="ARBA00023267"/>
    </source>
</evidence>
<dbReference type="CDD" id="cd16442">
    <property type="entry name" value="BPL"/>
    <property type="match status" value="1"/>
</dbReference>
<dbReference type="NCBIfam" id="TIGR00121">
    <property type="entry name" value="birA_ligase"/>
    <property type="match status" value="1"/>
</dbReference>
<dbReference type="EMBL" id="CADCVG010000073">
    <property type="protein sequence ID" value="CAA9456546.1"/>
    <property type="molecule type" value="Genomic_DNA"/>
</dbReference>
<keyword evidence="2" id="KW-0092">Biotin</keyword>
<dbReference type="PROSITE" id="PS51733">
    <property type="entry name" value="BPL_LPL_CATALYTIC"/>
    <property type="match status" value="1"/>
</dbReference>
<dbReference type="EC" id="6.3.4.15" evidence="3"/>
<dbReference type="Gene3D" id="2.30.30.100">
    <property type="match status" value="1"/>
</dbReference>
<dbReference type="GO" id="GO:0005737">
    <property type="term" value="C:cytoplasm"/>
    <property type="evidence" value="ECO:0007669"/>
    <property type="project" value="TreeGrafter"/>
</dbReference>
<reference evidence="5" key="1">
    <citation type="submission" date="2020-02" db="EMBL/GenBank/DDBJ databases">
        <authorList>
            <person name="Meier V. D."/>
        </authorList>
    </citation>
    <scope>NUCLEOTIDE SEQUENCE</scope>
    <source>
        <strain evidence="5">AVDCRST_MAG14</strain>
    </source>
</reference>
<dbReference type="Gene3D" id="3.30.930.10">
    <property type="entry name" value="Bira Bifunctional Protein, Domain 2"/>
    <property type="match status" value="1"/>
</dbReference>